<proteinExistence type="predicted"/>
<organism evidence="2 3">
    <name type="scientific">Flavobacterium columnare</name>
    <dbReference type="NCBI Taxonomy" id="996"/>
    <lineage>
        <taxon>Bacteria</taxon>
        <taxon>Pseudomonadati</taxon>
        <taxon>Bacteroidota</taxon>
        <taxon>Flavobacteriia</taxon>
        <taxon>Flavobacteriales</taxon>
        <taxon>Flavobacteriaceae</taxon>
        <taxon>Flavobacterium</taxon>
    </lineage>
</organism>
<sequence length="121" mass="13810">MELNFNTFFGLEKMLNDTPIIIVFWSFLGVIIMAFAFSIIAYIFRKTGISTYVIHSILWSLVLTLIVGSVTILILFVIGGLSGVKLAYIWLTVFLGYFVFSLLYNNSFKKLVSDYSQKLKK</sequence>
<evidence type="ECO:0000256" key="1">
    <source>
        <dbReference type="SAM" id="Phobius"/>
    </source>
</evidence>
<keyword evidence="1" id="KW-0472">Membrane</keyword>
<dbReference type="EMBL" id="MTCY01000071">
    <property type="protein sequence ID" value="OWP74431.1"/>
    <property type="molecule type" value="Genomic_DNA"/>
</dbReference>
<feature type="transmembrane region" description="Helical" evidence="1">
    <location>
        <begin position="20"/>
        <end position="44"/>
    </location>
</feature>
<dbReference type="AlphaFoldDB" id="A0A246G7G3"/>
<reference evidence="2 3" key="1">
    <citation type="journal article" date="2017" name="Infect. Genet. Evol.">
        <title>Comparative genome analysis of fish pathogen Flavobacterium columnare reveals extensive sequence diversity within the species.</title>
        <authorList>
            <person name="Kayansamruaj P."/>
            <person name="Dong H.T."/>
            <person name="Hirono I."/>
            <person name="Kondo H."/>
            <person name="Senapin S."/>
            <person name="Rodkhum C."/>
        </authorList>
    </citation>
    <scope>NUCLEOTIDE SEQUENCE [LARGE SCALE GENOMIC DNA]</scope>
    <source>
        <strain evidence="2 3">1214</strain>
    </source>
</reference>
<feature type="transmembrane region" description="Helical" evidence="1">
    <location>
        <begin position="87"/>
        <end position="104"/>
    </location>
</feature>
<gene>
    <name evidence="2" type="ORF">BWK62_14350</name>
</gene>
<evidence type="ECO:0000313" key="2">
    <source>
        <dbReference type="EMBL" id="OWP74431.1"/>
    </source>
</evidence>
<feature type="transmembrane region" description="Helical" evidence="1">
    <location>
        <begin position="56"/>
        <end position="81"/>
    </location>
</feature>
<comment type="caution">
    <text evidence="2">The sequence shown here is derived from an EMBL/GenBank/DDBJ whole genome shotgun (WGS) entry which is preliminary data.</text>
</comment>
<evidence type="ECO:0000313" key="3">
    <source>
        <dbReference type="Proteomes" id="UP000198034"/>
    </source>
</evidence>
<dbReference type="Proteomes" id="UP000198034">
    <property type="component" value="Unassembled WGS sequence"/>
</dbReference>
<protein>
    <submittedName>
        <fullName evidence="2">Uncharacterized protein</fullName>
    </submittedName>
</protein>
<name>A0A246G7G3_9FLAO</name>
<accession>A0A246G7G3</accession>
<keyword evidence="1" id="KW-1133">Transmembrane helix</keyword>
<keyword evidence="1" id="KW-0812">Transmembrane</keyword>